<comment type="caution">
    <text evidence="1">The sequence shown here is derived from an EMBL/GenBank/DDBJ whole genome shotgun (WGS) entry which is preliminary data.</text>
</comment>
<dbReference type="AlphaFoldDB" id="A0A8S0QJ82"/>
<evidence type="ECO:0000313" key="2">
    <source>
        <dbReference type="Proteomes" id="UP000594638"/>
    </source>
</evidence>
<dbReference type="Gramene" id="OE9A112192T1">
    <property type="protein sequence ID" value="OE9A112192C1"/>
    <property type="gene ID" value="OE9A112192"/>
</dbReference>
<reference evidence="1 2" key="1">
    <citation type="submission" date="2019-12" db="EMBL/GenBank/DDBJ databases">
        <authorList>
            <person name="Alioto T."/>
            <person name="Alioto T."/>
            <person name="Gomez Garrido J."/>
        </authorList>
    </citation>
    <scope>NUCLEOTIDE SEQUENCE [LARGE SCALE GENOMIC DNA]</scope>
</reference>
<protein>
    <submittedName>
        <fullName evidence="1">Uncharacterized protein</fullName>
    </submittedName>
</protein>
<dbReference type="Proteomes" id="UP000594638">
    <property type="component" value="Unassembled WGS sequence"/>
</dbReference>
<evidence type="ECO:0000313" key="1">
    <source>
        <dbReference type="EMBL" id="CAA2966128.1"/>
    </source>
</evidence>
<dbReference type="EMBL" id="CACTIH010001855">
    <property type="protein sequence ID" value="CAA2966128.1"/>
    <property type="molecule type" value="Genomic_DNA"/>
</dbReference>
<feature type="non-terminal residue" evidence="1">
    <location>
        <position position="1"/>
    </location>
</feature>
<proteinExistence type="predicted"/>
<gene>
    <name evidence="1" type="ORF">OLEA9_A112192</name>
</gene>
<organism evidence="1 2">
    <name type="scientific">Olea europaea subsp. europaea</name>
    <dbReference type="NCBI Taxonomy" id="158383"/>
    <lineage>
        <taxon>Eukaryota</taxon>
        <taxon>Viridiplantae</taxon>
        <taxon>Streptophyta</taxon>
        <taxon>Embryophyta</taxon>
        <taxon>Tracheophyta</taxon>
        <taxon>Spermatophyta</taxon>
        <taxon>Magnoliopsida</taxon>
        <taxon>eudicotyledons</taxon>
        <taxon>Gunneridae</taxon>
        <taxon>Pentapetalae</taxon>
        <taxon>asterids</taxon>
        <taxon>lamiids</taxon>
        <taxon>Lamiales</taxon>
        <taxon>Oleaceae</taxon>
        <taxon>Oleeae</taxon>
        <taxon>Olea</taxon>
    </lineage>
</organism>
<name>A0A8S0QJ82_OLEEU</name>
<sequence>NLRGYPEKVSDDYFRKSIFTATKRIVSSIPAGKGGKVDQFVVTLKFDVALFYLKRIRAQATRFIVDAWCTVLDAGLSFELIV</sequence>
<keyword evidence="2" id="KW-1185">Reference proteome</keyword>
<accession>A0A8S0QJ82</accession>